<keyword evidence="3" id="KW-1185">Reference proteome</keyword>
<gene>
    <name evidence="2" type="primary">bamC</name>
    <name evidence="2" type="ORF">FXN63_06855</name>
</gene>
<evidence type="ECO:0000256" key="1">
    <source>
        <dbReference type="SAM" id="MobiDB-lite"/>
    </source>
</evidence>
<dbReference type="InterPro" id="IPR042268">
    <property type="entry name" value="BamC_C"/>
</dbReference>
<dbReference type="Pfam" id="PF06804">
    <property type="entry name" value="Lipoprotein_18"/>
    <property type="match status" value="1"/>
</dbReference>
<proteinExistence type="predicted"/>
<name>A0A5C0B511_9BURK</name>
<protein>
    <submittedName>
        <fullName evidence="2">Outer membrane protein assembly factor BamC</fullName>
    </submittedName>
</protein>
<dbReference type="EMBL" id="CP043046">
    <property type="protein sequence ID" value="QEI09164.1"/>
    <property type="molecule type" value="Genomic_DNA"/>
</dbReference>
<dbReference type="Proteomes" id="UP000325161">
    <property type="component" value="Chromosome"/>
</dbReference>
<evidence type="ECO:0000313" key="2">
    <source>
        <dbReference type="EMBL" id="QEI09164.1"/>
    </source>
</evidence>
<dbReference type="Gene3D" id="3.30.310.170">
    <property type="entry name" value="Outer membrane protein assembly factor BamC"/>
    <property type="match status" value="1"/>
</dbReference>
<feature type="region of interest" description="Disordered" evidence="1">
    <location>
        <begin position="1"/>
        <end position="44"/>
    </location>
</feature>
<dbReference type="KEGG" id="pacr:FXN63_06855"/>
<sequence>MGNEESIDYKSADKAPPSLQVPPDLTQLSREDRYQVPAERATTTFSTYNAKQGEQRAEPTSTTVLPTPSADITVQRDGNQRWLVVNRPAEELYPVVREFWQDLGFNIRQERPEAGVMETDWAENRAKLPQDFIRNTIGKVLDSVYSTGELDKFRARLDRAPNGGTEIYITHQGMVETLTGADKTRATWTARPSDPDLEAEFLRRLMVRLGSSIERAKASVDRPQEVAGRAVAKRVTGSGASGSLQLTESFDRAWRSVGLAVDRGGFSVVDRDRSQGTYFVRYADPELGAPKEKGFFSRIFSFGSDNDPKAQPQYRIKLTGSGDATQIVVQNAQGGPENSRAGARILDVLADQLK</sequence>
<dbReference type="InterPro" id="IPR010653">
    <property type="entry name" value="NlpB/DapX"/>
</dbReference>
<dbReference type="OrthoDB" id="5291099at2"/>
<reference evidence="2 3" key="1">
    <citation type="submission" date="2019-08" db="EMBL/GenBank/DDBJ databases">
        <title>Amphibian skin-associated Pigmentiphaga: genome sequence and occurrence across geography and hosts.</title>
        <authorList>
            <person name="Bletz M.C."/>
            <person name="Bunk B."/>
            <person name="Sproeer C."/>
            <person name="Biwer P."/>
            <person name="Reiter S."/>
            <person name="Rabemananjara F.C.E."/>
            <person name="Schulz S."/>
            <person name="Overmann J."/>
            <person name="Vences M."/>
        </authorList>
    </citation>
    <scope>NUCLEOTIDE SEQUENCE [LARGE SCALE GENOMIC DNA]</scope>
    <source>
        <strain evidence="2 3">Mada1488</strain>
    </source>
</reference>
<accession>A0A5C0B511</accession>
<dbReference type="AlphaFoldDB" id="A0A5C0B511"/>
<organism evidence="2 3">
    <name type="scientific">Pigmentiphaga aceris</name>
    <dbReference type="NCBI Taxonomy" id="1940612"/>
    <lineage>
        <taxon>Bacteria</taxon>
        <taxon>Pseudomonadati</taxon>
        <taxon>Pseudomonadota</taxon>
        <taxon>Betaproteobacteria</taxon>
        <taxon>Burkholderiales</taxon>
        <taxon>Alcaligenaceae</taxon>
        <taxon>Pigmentiphaga</taxon>
    </lineage>
</organism>
<evidence type="ECO:0000313" key="3">
    <source>
        <dbReference type="Proteomes" id="UP000325161"/>
    </source>
</evidence>